<dbReference type="Pfam" id="PF01040">
    <property type="entry name" value="UbiA"/>
    <property type="match status" value="1"/>
</dbReference>
<accession>A0ABQ6N2D7</accession>
<evidence type="ECO:0000256" key="1">
    <source>
        <dbReference type="ARBA" id="ARBA00001946"/>
    </source>
</evidence>
<comment type="cofactor">
    <cofactor evidence="1">
        <name>Mg(2+)</name>
        <dbReference type="ChEBI" id="CHEBI:18420"/>
    </cofactor>
</comment>
<gene>
    <name evidence="8" type="ORF">TeGR_g14389</name>
</gene>
<dbReference type="InterPro" id="IPR000537">
    <property type="entry name" value="UbiA_prenyltransferase"/>
</dbReference>
<comment type="similarity">
    <text evidence="3">Belongs to the UbiA prenyltransferase family.</text>
</comment>
<evidence type="ECO:0000256" key="4">
    <source>
        <dbReference type="ARBA" id="ARBA00022679"/>
    </source>
</evidence>
<dbReference type="InterPro" id="IPR039653">
    <property type="entry name" value="Prenyltransferase"/>
</dbReference>
<comment type="caution">
    <text evidence="8">The sequence shown here is derived from an EMBL/GenBank/DDBJ whole genome shotgun (WGS) entry which is preliminary data.</text>
</comment>
<evidence type="ECO:0000256" key="7">
    <source>
        <dbReference type="ARBA" id="ARBA00023136"/>
    </source>
</evidence>
<keyword evidence="4" id="KW-0808">Transferase</keyword>
<evidence type="ECO:0000256" key="3">
    <source>
        <dbReference type="ARBA" id="ARBA00005985"/>
    </source>
</evidence>
<reference evidence="8 9" key="1">
    <citation type="journal article" date="2023" name="Commun. Biol.">
        <title>Genome analysis of Parmales, the sister group of diatoms, reveals the evolutionary specialization of diatoms from phago-mixotrophs to photoautotrophs.</title>
        <authorList>
            <person name="Ban H."/>
            <person name="Sato S."/>
            <person name="Yoshikawa S."/>
            <person name="Yamada K."/>
            <person name="Nakamura Y."/>
            <person name="Ichinomiya M."/>
            <person name="Sato N."/>
            <person name="Blanc-Mathieu R."/>
            <person name="Endo H."/>
            <person name="Kuwata A."/>
            <person name="Ogata H."/>
        </authorList>
    </citation>
    <scope>NUCLEOTIDE SEQUENCE [LARGE SCALE GENOMIC DNA]</scope>
</reference>
<dbReference type="PANTHER" id="PTHR11048">
    <property type="entry name" value="PRENYLTRANSFERASES"/>
    <property type="match status" value="1"/>
</dbReference>
<evidence type="ECO:0000313" key="8">
    <source>
        <dbReference type="EMBL" id="GMI38160.1"/>
    </source>
</evidence>
<sequence>YAHQDKEDDAKLGLKSTALTFGDNTKPVLYGCTAAFLAGLAGTGLSEGLHPAYYVGVTGAASHLLWQIRTADLDDPDNLAVRFKSNQWTGLAVLASVVAGRLCG</sequence>
<comment type="subcellular location">
    <subcellularLocation>
        <location evidence="2">Membrane</location>
        <topology evidence="2">Multi-pass membrane protein</topology>
    </subcellularLocation>
</comment>
<evidence type="ECO:0000313" key="9">
    <source>
        <dbReference type="Proteomes" id="UP001165060"/>
    </source>
</evidence>
<keyword evidence="6" id="KW-1133">Transmembrane helix</keyword>
<keyword evidence="7" id="KW-0472">Membrane</keyword>
<dbReference type="Gene3D" id="1.20.120.1780">
    <property type="entry name" value="UbiA prenyltransferase"/>
    <property type="match status" value="1"/>
</dbReference>
<dbReference type="EMBL" id="BRYB01002015">
    <property type="protein sequence ID" value="GMI38160.1"/>
    <property type="molecule type" value="Genomic_DNA"/>
</dbReference>
<dbReference type="Proteomes" id="UP001165060">
    <property type="component" value="Unassembled WGS sequence"/>
</dbReference>
<evidence type="ECO:0000256" key="6">
    <source>
        <dbReference type="ARBA" id="ARBA00022989"/>
    </source>
</evidence>
<evidence type="ECO:0000256" key="2">
    <source>
        <dbReference type="ARBA" id="ARBA00004141"/>
    </source>
</evidence>
<proteinExistence type="inferred from homology"/>
<feature type="non-terminal residue" evidence="8">
    <location>
        <position position="1"/>
    </location>
</feature>
<evidence type="ECO:0008006" key="10">
    <source>
        <dbReference type="Google" id="ProtNLM"/>
    </source>
</evidence>
<organism evidence="8 9">
    <name type="scientific">Tetraparma gracilis</name>
    <dbReference type="NCBI Taxonomy" id="2962635"/>
    <lineage>
        <taxon>Eukaryota</taxon>
        <taxon>Sar</taxon>
        <taxon>Stramenopiles</taxon>
        <taxon>Ochrophyta</taxon>
        <taxon>Bolidophyceae</taxon>
        <taxon>Parmales</taxon>
        <taxon>Triparmaceae</taxon>
        <taxon>Tetraparma</taxon>
    </lineage>
</organism>
<evidence type="ECO:0000256" key="5">
    <source>
        <dbReference type="ARBA" id="ARBA00022692"/>
    </source>
</evidence>
<keyword evidence="5" id="KW-0812">Transmembrane</keyword>
<protein>
    <recommendedName>
        <fullName evidence="10">4-hydroxybenzoate octaprenyltransferase</fullName>
    </recommendedName>
</protein>
<dbReference type="PANTHER" id="PTHR11048:SF28">
    <property type="entry name" value="4-HYDROXYBENZOATE POLYPRENYLTRANSFERASE, MITOCHONDRIAL"/>
    <property type="match status" value="1"/>
</dbReference>
<keyword evidence="9" id="KW-1185">Reference proteome</keyword>
<name>A0ABQ6N2D7_9STRA</name>